<dbReference type="CDD" id="cd01898">
    <property type="entry name" value="Obg"/>
    <property type="match status" value="1"/>
</dbReference>
<feature type="binding site" evidence="8">
    <location>
        <position position="175"/>
    </location>
    <ligand>
        <name>Mg(2+)</name>
        <dbReference type="ChEBI" id="CHEBI:18420"/>
    </ligand>
</feature>
<dbReference type="InterPro" id="IPR006073">
    <property type="entry name" value="GTP-bd"/>
</dbReference>
<accession>A0A6P1XZV9</accession>
<comment type="function">
    <text evidence="8">An essential GTPase which binds GTP, GDP and possibly (p)ppGpp with moderate affinity, with high nucleotide exchange rates and a fairly low GTP hydrolysis rate. Plays a role in control of the cell cycle, stress response, ribosome biogenesis and in those bacteria that undergo differentiation, in morphogenesis control.</text>
</comment>
<evidence type="ECO:0000256" key="2">
    <source>
        <dbReference type="ARBA" id="ARBA00022490"/>
    </source>
</evidence>
<name>A0A6P1XZV9_9SPIR</name>
<reference evidence="11 12" key="1">
    <citation type="submission" date="2020-01" db="EMBL/GenBank/DDBJ databases">
        <title>Complete genome sequence of a human oral phylogroup 1 Treponema sp. strain ATCC 700766, originally isolated from periodontitis dental plaque.</title>
        <authorList>
            <person name="Chan Y."/>
            <person name="Huo Y.-B."/>
            <person name="Yu X.-L."/>
            <person name="Zeng H."/>
            <person name="Leung W.-K."/>
            <person name="Watt R.M."/>
        </authorList>
    </citation>
    <scope>NUCLEOTIDE SEQUENCE [LARGE SCALE GENOMIC DNA]</scope>
    <source>
        <strain evidence="11 12">OMZ 804</strain>
    </source>
</reference>
<dbReference type="HAMAP" id="MF_01454">
    <property type="entry name" value="GTPase_Obg"/>
    <property type="match status" value="1"/>
</dbReference>
<dbReference type="Pfam" id="PF01018">
    <property type="entry name" value="GTP1_OBG"/>
    <property type="match status" value="1"/>
</dbReference>
<dbReference type="EMBL" id="CP048020">
    <property type="protein sequence ID" value="QHX42639.1"/>
    <property type="molecule type" value="Genomic_DNA"/>
</dbReference>
<comment type="subunit">
    <text evidence="8">Monomer.</text>
</comment>
<dbReference type="PRINTS" id="PR00326">
    <property type="entry name" value="GTP1OBG"/>
</dbReference>
<proteinExistence type="inferred from homology"/>
<dbReference type="PROSITE" id="PS51883">
    <property type="entry name" value="OBG"/>
    <property type="match status" value="1"/>
</dbReference>
<gene>
    <name evidence="11" type="primary">obgE</name>
    <name evidence="8" type="synonym">obg</name>
    <name evidence="11" type="ORF">GWP43_03320</name>
</gene>
<dbReference type="Gene3D" id="2.70.210.12">
    <property type="entry name" value="GTP1/OBG domain"/>
    <property type="match status" value="1"/>
</dbReference>
<dbReference type="NCBIfam" id="NF008956">
    <property type="entry name" value="PRK12299.1"/>
    <property type="match status" value="1"/>
</dbReference>
<dbReference type="SUPFAM" id="SSF52540">
    <property type="entry name" value="P-loop containing nucleoside triphosphate hydrolases"/>
    <property type="match status" value="1"/>
</dbReference>
<dbReference type="InterPro" id="IPR006074">
    <property type="entry name" value="GTP1-OBG_CS"/>
</dbReference>
<dbReference type="EC" id="3.6.5.-" evidence="8"/>
<dbReference type="GO" id="GO:0000287">
    <property type="term" value="F:magnesium ion binding"/>
    <property type="evidence" value="ECO:0007669"/>
    <property type="project" value="InterPro"/>
</dbReference>
<dbReference type="PROSITE" id="PS51710">
    <property type="entry name" value="G_OBG"/>
    <property type="match status" value="1"/>
</dbReference>
<comment type="similarity">
    <text evidence="1 8">Belongs to the TRAFAC class OBG-HflX-like GTPase superfamily. OBG GTPase family.</text>
</comment>
<evidence type="ECO:0000256" key="7">
    <source>
        <dbReference type="ARBA" id="ARBA00023134"/>
    </source>
</evidence>
<feature type="binding site" evidence="8">
    <location>
        <position position="195"/>
    </location>
    <ligand>
        <name>Mg(2+)</name>
        <dbReference type="ChEBI" id="CHEBI:18420"/>
    </ligand>
</feature>
<evidence type="ECO:0000256" key="3">
    <source>
        <dbReference type="ARBA" id="ARBA00022723"/>
    </source>
</evidence>
<feature type="binding site" evidence="8">
    <location>
        <begin position="168"/>
        <end position="175"/>
    </location>
    <ligand>
        <name>GTP</name>
        <dbReference type="ChEBI" id="CHEBI:37565"/>
    </ligand>
</feature>
<evidence type="ECO:0000259" key="10">
    <source>
        <dbReference type="PROSITE" id="PS51883"/>
    </source>
</evidence>
<dbReference type="NCBIfam" id="NF008955">
    <property type="entry name" value="PRK12297.1"/>
    <property type="match status" value="1"/>
</dbReference>
<evidence type="ECO:0000256" key="6">
    <source>
        <dbReference type="ARBA" id="ARBA00022842"/>
    </source>
</evidence>
<dbReference type="InterPro" id="IPR006169">
    <property type="entry name" value="GTP1_OBG_dom"/>
</dbReference>
<dbReference type="GO" id="GO:0005525">
    <property type="term" value="F:GTP binding"/>
    <property type="evidence" value="ECO:0007669"/>
    <property type="project" value="UniProtKB-UniRule"/>
</dbReference>
<dbReference type="PANTHER" id="PTHR11702">
    <property type="entry name" value="DEVELOPMENTALLY REGULATED GTP-BINDING PROTEIN-RELATED"/>
    <property type="match status" value="1"/>
</dbReference>
<protein>
    <recommendedName>
        <fullName evidence="8">GTPase Obg</fullName>
        <ecNumber evidence="8">3.6.5.-</ecNumber>
    </recommendedName>
    <alternativeName>
        <fullName evidence="8">GTP-binding protein Obg</fullName>
    </alternativeName>
</protein>
<feature type="binding site" evidence="8">
    <location>
        <begin position="309"/>
        <end position="311"/>
    </location>
    <ligand>
        <name>GTP</name>
        <dbReference type="ChEBI" id="CHEBI:37565"/>
    </ligand>
</feature>
<keyword evidence="2 8" id="KW-0963">Cytoplasm</keyword>
<dbReference type="Proteomes" id="UP000464374">
    <property type="component" value="Chromosome"/>
</dbReference>
<dbReference type="PROSITE" id="PS00905">
    <property type="entry name" value="GTP1_OBG"/>
    <property type="match status" value="1"/>
</dbReference>
<keyword evidence="5 8" id="KW-0378">Hydrolase</keyword>
<evidence type="ECO:0000256" key="8">
    <source>
        <dbReference type="HAMAP-Rule" id="MF_01454"/>
    </source>
</evidence>
<feature type="binding site" evidence="8">
    <location>
        <begin position="193"/>
        <end position="197"/>
    </location>
    <ligand>
        <name>GTP</name>
        <dbReference type="ChEBI" id="CHEBI:37565"/>
    </ligand>
</feature>
<dbReference type="GO" id="GO:0042254">
    <property type="term" value="P:ribosome biogenesis"/>
    <property type="evidence" value="ECO:0007669"/>
    <property type="project" value="UniProtKB-UniRule"/>
</dbReference>
<dbReference type="GO" id="GO:0043022">
    <property type="term" value="F:ribosome binding"/>
    <property type="evidence" value="ECO:0007669"/>
    <property type="project" value="UniProtKB-ARBA"/>
</dbReference>
<evidence type="ECO:0000256" key="4">
    <source>
        <dbReference type="ARBA" id="ARBA00022741"/>
    </source>
</evidence>
<dbReference type="InterPro" id="IPR045086">
    <property type="entry name" value="OBG_GTPase"/>
</dbReference>
<feature type="binding site" evidence="8">
    <location>
        <begin position="282"/>
        <end position="285"/>
    </location>
    <ligand>
        <name>GTP</name>
        <dbReference type="ChEBI" id="CHEBI:37565"/>
    </ligand>
</feature>
<feature type="domain" description="OBG-type G" evidence="9">
    <location>
        <begin position="162"/>
        <end position="328"/>
    </location>
</feature>
<dbReference type="InterPro" id="IPR036726">
    <property type="entry name" value="GTP1_OBG_dom_sf"/>
</dbReference>
<keyword evidence="6 8" id="KW-0460">Magnesium</keyword>
<dbReference type="Pfam" id="PF01926">
    <property type="entry name" value="MMR_HSR1"/>
    <property type="match status" value="1"/>
</dbReference>
<evidence type="ECO:0000256" key="1">
    <source>
        <dbReference type="ARBA" id="ARBA00007699"/>
    </source>
</evidence>
<keyword evidence="4 8" id="KW-0547">Nucleotide-binding</keyword>
<dbReference type="Gene3D" id="3.40.50.300">
    <property type="entry name" value="P-loop containing nucleotide triphosphate hydrolases"/>
    <property type="match status" value="1"/>
</dbReference>
<comment type="cofactor">
    <cofactor evidence="8">
        <name>Mg(2+)</name>
        <dbReference type="ChEBI" id="CHEBI:18420"/>
    </cofactor>
</comment>
<dbReference type="InterPro" id="IPR014100">
    <property type="entry name" value="GTP-bd_Obg/CgtA"/>
</dbReference>
<feature type="domain" description="Obg" evidence="10">
    <location>
        <begin position="2"/>
        <end position="161"/>
    </location>
</feature>
<dbReference type="AlphaFoldDB" id="A0A6P1XZV9"/>
<organism evidence="11 12">
    <name type="scientific">Treponema vincentii</name>
    <dbReference type="NCBI Taxonomy" id="69710"/>
    <lineage>
        <taxon>Bacteria</taxon>
        <taxon>Pseudomonadati</taxon>
        <taxon>Spirochaetota</taxon>
        <taxon>Spirochaetia</taxon>
        <taxon>Spirochaetales</taxon>
        <taxon>Treponemataceae</taxon>
        <taxon>Treponema</taxon>
    </lineage>
</organism>
<dbReference type="FunFam" id="2.70.210.12:FF:000001">
    <property type="entry name" value="GTPase Obg"/>
    <property type="match status" value="1"/>
</dbReference>
<keyword evidence="7 8" id="KW-0342">GTP-binding</keyword>
<evidence type="ECO:0000259" key="9">
    <source>
        <dbReference type="PROSITE" id="PS51710"/>
    </source>
</evidence>
<dbReference type="SUPFAM" id="SSF82051">
    <property type="entry name" value="Obg GTP-binding protein N-terminal domain"/>
    <property type="match status" value="1"/>
</dbReference>
<evidence type="ECO:0000313" key="12">
    <source>
        <dbReference type="Proteomes" id="UP000464374"/>
    </source>
</evidence>
<evidence type="ECO:0000256" key="5">
    <source>
        <dbReference type="ARBA" id="ARBA00022801"/>
    </source>
</evidence>
<comment type="subcellular location">
    <subcellularLocation>
        <location evidence="8">Cytoplasm</location>
    </subcellularLocation>
</comment>
<dbReference type="InterPro" id="IPR031167">
    <property type="entry name" value="G_OBG"/>
</dbReference>
<keyword evidence="3 8" id="KW-0479">Metal-binding</keyword>
<dbReference type="KEGG" id="trz:GWP43_03320"/>
<dbReference type="InterPro" id="IPR027417">
    <property type="entry name" value="P-loop_NTPase"/>
</dbReference>
<dbReference type="NCBIfam" id="TIGR02729">
    <property type="entry name" value="Obg_CgtA"/>
    <property type="match status" value="1"/>
</dbReference>
<dbReference type="GO" id="GO:0003924">
    <property type="term" value="F:GTPase activity"/>
    <property type="evidence" value="ECO:0007669"/>
    <property type="project" value="UniProtKB-UniRule"/>
</dbReference>
<evidence type="ECO:0000313" key="11">
    <source>
        <dbReference type="EMBL" id="QHX42639.1"/>
    </source>
</evidence>
<feature type="binding site" evidence="8">
    <location>
        <begin position="215"/>
        <end position="218"/>
    </location>
    <ligand>
        <name>GTP</name>
        <dbReference type="ChEBI" id="CHEBI:37565"/>
    </ligand>
</feature>
<dbReference type="PANTHER" id="PTHR11702:SF31">
    <property type="entry name" value="MITOCHONDRIAL RIBOSOME-ASSOCIATED GTPASE 2"/>
    <property type="match status" value="1"/>
</dbReference>
<dbReference type="GO" id="GO:0005737">
    <property type="term" value="C:cytoplasm"/>
    <property type="evidence" value="ECO:0007669"/>
    <property type="project" value="UniProtKB-SubCell"/>
</dbReference>
<sequence length="444" mass="47248">MIQFADEALIEVSSGKGGNGCIAFRREKYVPKGGPAGGDGGRGGDVLFEIKRNMRTLVHLRHKRVFRAKNGLDGQGSKRFGAKGADCIIPLPPGCIIKDADTDELVYDFGDRTEGLIPFLTGGNGGWGNCHFKTSTNQAPRTALPGQEGKNRRLKIELNIIADIGLVGFPNAGKSSLLDYFTNARPKIAPYPFTTKIPNLGVLRIDEEQDIIIADIPGILEGASEGVGLGIRFLKHISRTAGLAFLIDLSDENYLTAYDTLCGELAAYSEELAAKKRVIIATKLDLEGTKERLKTLREKLSDVPVLGISVFNRWGLDEVRDAFVALVEELAAADSDKSAEASAESVAGEYVHGTASGDDLTTKGLSADMAAGGVFDFDSAVGSGFNDSAAGSNHSNAAGGVQKTIVPAAADNNFMHAELEDPVYVQQEGFGATVSLSRKRKGKK</sequence>